<dbReference type="FunFam" id="3.40.50.300:FF:000475">
    <property type="entry name" value="GTP-binding protein Rhes"/>
    <property type="match status" value="1"/>
</dbReference>
<dbReference type="GO" id="GO:0005886">
    <property type="term" value="C:plasma membrane"/>
    <property type="evidence" value="ECO:0007669"/>
    <property type="project" value="UniProtKB-SubCell"/>
</dbReference>
<evidence type="ECO:0000256" key="4">
    <source>
        <dbReference type="ARBA" id="ARBA00022741"/>
    </source>
</evidence>
<accession>A0A6P5JJ50</accession>
<comment type="subcellular location">
    <subcellularLocation>
        <location evidence="1">Cell membrane</location>
        <topology evidence="1">Lipid-anchor</topology>
    </subcellularLocation>
</comment>
<dbReference type="SMART" id="SM00174">
    <property type="entry name" value="RHO"/>
    <property type="match status" value="1"/>
</dbReference>
<dbReference type="SMART" id="SM00173">
    <property type="entry name" value="RAS"/>
    <property type="match status" value="1"/>
</dbReference>
<dbReference type="InterPro" id="IPR027417">
    <property type="entry name" value="P-loop_NTPase"/>
</dbReference>
<keyword evidence="8" id="KW-0636">Prenylation</keyword>
<evidence type="ECO:0000256" key="8">
    <source>
        <dbReference type="ARBA" id="ARBA00023289"/>
    </source>
</evidence>
<dbReference type="InterPro" id="IPR001806">
    <property type="entry name" value="Small_GTPase"/>
</dbReference>
<keyword evidence="2" id="KW-1003">Cell membrane</keyword>
<keyword evidence="10" id="KW-1185">Reference proteome</keyword>
<dbReference type="InterPro" id="IPR005225">
    <property type="entry name" value="Small_GTP-bd"/>
</dbReference>
<dbReference type="PROSITE" id="PS51419">
    <property type="entry name" value="RAB"/>
    <property type="match status" value="1"/>
</dbReference>
<dbReference type="PROSITE" id="PS51421">
    <property type="entry name" value="RAS"/>
    <property type="match status" value="1"/>
</dbReference>
<dbReference type="SMART" id="SM00175">
    <property type="entry name" value="RAB"/>
    <property type="match status" value="1"/>
</dbReference>
<evidence type="ECO:0000256" key="9">
    <source>
        <dbReference type="ARBA" id="ARBA00038061"/>
    </source>
</evidence>
<dbReference type="PANTHER" id="PTHR46149">
    <property type="entry name" value="MIP08469P"/>
    <property type="match status" value="1"/>
</dbReference>
<evidence type="ECO:0000256" key="6">
    <source>
        <dbReference type="ARBA" id="ARBA00023136"/>
    </source>
</evidence>
<gene>
    <name evidence="11" type="primary">LOC110202449</name>
</gene>
<dbReference type="Gene3D" id="3.40.50.300">
    <property type="entry name" value="P-loop containing nucleotide triphosphate hydrolases"/>
    <property type="match status" value="1"/>
</dbReference>
<dbReference type="AlphaFoldDB" id="A0A6P5JJ50"/>
<keyword evidence="6" id="KW-0472">Membrane</keyword>
<dbReference type="InParanoid" id="A0A6P5JJ50"/>
<keyword evidence="4" id="KW-0547">Nucleotide-binding</keyword>
<comment type="similarity">
    <text evidence="9">Belongs to the small GTPase superfamily. RasD family.</text>
</comment>
<dbReference type="GO" id="GO:0005525">
    <property type="term" value="F:GTP binding"/>
    <property type="evidence" value="ECO:0007669"/>
    <property type="project" value="UniProtKB-KW"/>
</dbReference>
<evidence type="ECO:0000313" key="11">
    <source>
        <dbReference type="RefSeq" id="XP_020834282.1"/>
    </source>
</evidence>
<dbReference type="RefSeq" id="XP_020834282.1">
    <property type="nucleotide sequence ID" value="XM_020978623.1"/>
</dbReference>
<dbReference type="KEGG" id="pcw:110202449"/>
<keyword evidence="3" id="KW-0488">Methylation</keyword>
<dbReference type="PRINTS" id="PR00449">
    <property type="entry name" value="RASTRNSFRMNG"/>
</dbReference>
<keyword evidence="7" id="KW-0449">Lipoprotein</keyword>
<evidence type="ECO:0000256" key="7">
    <source>
        <dbReference type="ARBA" id="ARBA00023288"/>
    </source>
</evidence>
<evidence type="ECO:0000313" key="10">
    <source>
        <dbReference type="Proteomes" id="UP000515140"/>
    </source>
</evidence>
<dbReference type="PANTHER" id="PTHR46149:SF7">
    <property type="entry name" value="GTP-BINDING PROTEIN DI-RAS2"/>
    <property type="match status" value="1"/>
</dbReference>
<dbReference type="InterPro" id="IPR052236">
    <property type="entry name" value="Small_GTPase_RasD"/>
</dbReference>
<evidence type="ECO:0000256" key="1">
    <source>
        <dbReference type="ARBA" id="ARBA00004193"/>
    </source>
</evidence>
<protein>
    <submittedName>
        <fullName evidence="11">GTP-binding protein Di-Ras2-like</fullName>
    </submittedName>
</protein>
<keyword evidence="5" id="KW-0342">GTP-binding</keyword>
<proteinExistence type="inferred from homology"/>
<evidence type="ECO:0000256" key="2">
    <source>
        <dbReference type="ARBA" id="ARBA00022475"/>
    </source>
</evidence>
<reference evidence="11" key="1">
    <citation type="submission" date="2025-08" db="UniProtKB">
        <authorList>
            <consortium name="RefSeq"/>
        </authorList>
    </citation>
    <scope>IDENTIFICATION</scope>
    <source>
        <tissue evidence="11">Spleen</tissue>
    </source>
</reference>
<organism evidence="10 11">
    <name type="scientific">Phascolarctos cinereus</name>
    <name type="common">Koala</name>
    <dbReference type="NCBI Taxonomy" id="38626"/>
    <lineage>
        <taxon>Eukaryota</taxon>
        <taxon>Metazoa</taxon>
        <taxon>Chordata</taxon>
        <taxon>Craniata</taxon>
        <taxon>Vertebrata</taxon>
        <taxon>Euteleostomi</taxon>
        <taxon>Mammalia</taxon>
        <taxon>Metatheria</taxon>
        <taxon>Diprotodontia</taxon>
        <taxon>Phascolarctidae</taxon>
        <taxon>Phascolarctos</taxon>
    </lineage>
</organism>
<dbReference type="Pfam" id="PF00071">
    <property type="entry name" value="Ras"/>
    <property type="match status" value="1"/>
</dbReference>
<dbReference type="GeneID" id="110202449"/>
<dbReference type="Proteomes" id="UP000515140">
    <property type="component" value="Unplaced"/>
</dbReference>
<dbReference type="NCBIfam" id="TIGR00231">
    <property type="entry name" value="small_GTP"/>
    <property type="match status" value="1"/>
</dbReference>
<evidence type="ECO:0000256" key="3">
    <source>
        <dbReference type="ARBA" id="ARBA00022481"/>
    </source>
</evidence>
<dbReference type="GO" id="GO:0003924">
    <property type="term" value="F:GTPase activity"/>
    <property type="evidence" value="ECO:0007669"/>
    <property type="project" value="InterPro"/>
</dbReference>
<name>A0A6P5JJ50_PHACI</name>
<dbReference type="SUPFAM" id="SSF52540">
    <property type="entry name" value="P-loop containing nucleoside triphosphate hydrolases"/>
    <property type="match status" value="1"/>
</dbReference>
<sequence>MALNPAKPKSSVRLVFFGAAGVGKTALIQRFLADTFEAQHKRTVEELHCLEYELDAQQVRVEIMDTSGSYSFPAMRQLGIRRGDAFALVYSLQEPESFQEVRRLRAEILETKGEAPSPPPIVVVGNKSDLAPSGSFPDAVIAAVELEWGGIYLEASAKLGDNVLSLFQELLQLVHLPSRLSRLSPLLRRRRQTFPGGAPDGAVGTVPTSRAVMRKRHSCAVS</sequence>
<evidence type="ECO:0000256" key="5">
    <source>
        <dbReference type="ARBA" id="ARBA00023134"/>
    </source>
</evidence>